<dbReference type="OMA" id="IEYMGQY"/>
<proteinExistence type="predicted"/>
<dbReference type="AlphaFoldDB" id="V4A2D4"/>
<dbReference type="KEGG" id="lgi:LOTGIDRAFT_174450"/>
<sequence>MGNQTRELSFLDVDGATAIAVQRFCNNGRSCKWTKRDYGLWDLTKLRKEFKSRVGKVSGRKKDSIERLEFFDRNKDIEHEKLENEYSMEIPNYDLYKDINTDTKFSLLKLESILCYHEQFQKKLDDDWKTNRFLRIASTDGLYFFKSECHTEMKKKVSYHIDIDGIIAESQCECAAGNVPTICKATDRTNLEKLPRLNLPKTYKLLLFVPDYP</sequence>
<evidence type="ECO:0008006" key="3">
    <source>
        <dbReference type="Google" id="ProtNLM"/>
    </source>
</evidence>
<dbReference type="HOGENOM" id="CLU_1295659_0_0_1"/>
<keyword evidence="2" id="KW-1185">Reference proteome</keyword>
<dbReference type="EMBL" id="KB201292">
    <property type="protein sequence ID" value="ESO98013.1"/>
    <property type="molecule type" value="Genomic_DNA"/>
</dbReference>
<dbReference type="OrthoDB" id="6150801at2759"/>
<evidence type="ECO:0000313" key="1">
    <source>
        <dbReference type="EMBL" id="ESO98013.1"/>
    </source>
</evidence>
<dbReference type="RefSeq" id="XP_009051283.1">
    <property type="nucleotide sequence ID" value="XM_009053035.1"/>
</dbReference>
<dbReference type="Proteomes" id="UP000030746">
    <property type="component" value="Unassembled WGS sequence"/>
</dbReference>
<reference evidence="1 2" key="1">
    <citation type="journal article" date="2013" name="Nature">
        <title>Insights into bilaterian evolution from three spiralian genomes.</title>
        <authorList>
            <person name="Simakov O."/>
            <person name="Marletaz F."/>
            <person name="Cho S.J."/>
            <person name="Edsinger-Gonzales E."/>
            <person name="Havlak P."/>
            <person name="Hellsten U."/>
            <person name="Kuo D.H."/>
            <person name="Larsson T."/>
            <person name="Lv J."/>
            <person name="Arendt D."/>
            <person name="Savage R."/>
            <person name="Osoegawa K."/>
            <person name="de Jong P."/>
            <person name="Grimwood J."/>
            <person name="Chapman J.A."/>
            <person name="Shapiro H."/>
            <person name="Aerts A."/>
            <person name="Otillar R.P."/>
            <person name="Terry A.Y."/>
            <person name="Boore J.L."/>
            <person name="Grigoriev I.V."/>
            <person name="Lindberg D.R."/>
            <person name="Seaver E.C."/>
            <person name="Weisblat D.A."/>
            <person name="Putnam N.H."/>
            <person name="Rokhsar D.S."/>
        </authorList>
    </citation>
    <scope>NUCLEOTIDE SEQUENCE [LARGE SCALE GENOMIC DNA]</scope>
</reference>
<dbReference type="GeneID" id="20242736"/>
<dbReference type="CTD" id="20242736"/>
<gene>
    <name evidence="1" type="ORF">LOTGIDRAFT_174450</name>
</gene>
<name>V4A2D4_LOTGI</name>
<accession>V4A2D4</accession>
<protein>
    <recommendedName>
        <fullName evidence="3">SWIM-type domain-containing protein</fullName>
    </recommendedName>
</protein>
<evidence type="ECO:0000313" key="2">
    <source>
        <dbReference type="Proteomes" id="UP000030746"/>
    </source>
</evidence>
<organism evidence="1 2">
    <name type="scientific">Lottia gigantea</name>
    <name type="common">Giant owl limpet</name>
    <dbReference type="NCBI Taxonomy" id="225164"/>
    <lineage>
        <taxon>Eukaryota</taxon>
        <taxon>Metazoa</taxon>
        <taxon>Spiralia</taxon>
        <taxon>Lophotrochozoa</taxon>
        <taxon>Mollusca</taxon>
        <taxon>Gastropoda</taxon>
        <taxon>Patellogastropoda</taxon>
        <taxon>Lottioidea</taxon>
        <taxon>Lottiidae</taxon>
        <taxon>Lottia</taxon>
    </lineage>
</organism>